<comment type="caution">
    <text evidence="2">The sequence shown here is derived from an EMBL/GenBank/DDBJ whole genome shotgun (WGS) entry which is preliminary data.</text>
</comment>
<evidence type="ECO:0000313" key="2">
    <source>
        <dbReference type="EMBL" id="MYM98738.1"/>
    </source>
</evidence>
<evidence type="ECO:0000313" key="3">
    <source>
        <dbReference type="Proteomes" id="UP000447355"/>
    </source>
</evidence>
<protein>
    <submittedName>
        <fullName evidence="2">Uncharacterized protein</fullName>
    </submittedName>
</protein>
<dbReference type="Proteomes" id="UP000447355">
    <property type="component" value="Unassembled WGS sequence"/>
</dbReference>
<dbReference type="RefSeq" id="WP_161087539.1">
    <property type="nucleotide sequence ID" value="NZ_WWCX01000144.1"/>
</dbReference>
<evidence type="ECO:0000256" key="1">
    <source>
        <dbReference type="SAM" id="Phobius"/>
    </source>
</evidence>
<accession>A0A845GZS6</accession>
<sequence length="167" mass="18144">MTDKFILWAQALDNTSPDHFELGGKVLGPDDTALRQEAVSLVSSVIKKGARICGKDGVLLTADDRHFVVEVPSVQRDSAGRTAPIICYGDYDVAVGNALGNATAVALGDFARRIGRTLQPEHFELARASFDTLKKKSSMKKLVRTTGIMGLGLVILAVVYWLARKDW</sequence>
<feature type="transmembrane region" description="Helical" evidence="1">
    <location>
        <begin position="142"/>
        <end position="163"/>
    </location>
</feature>
<gene>
    <name evidence="2" type="ORF">GTP90_33335</name>
</gene>
<keyword evidence="1" id="KW-0812">Transmembrane</keyword>
<organism evidence="2 3">
    <name type="scientific">Duganella vulcania</name>
    <dbReference type="NCBI Taxonomy" id="2692166"/>
    <lineage>
        <taxon>Bacteria</taxon>
        <taxon>Pseudomonadati</taxon>
        <taxon>Pseudomonadota</taxon>
        <taxon>Betaproteobacteria</taxon>
        <taxon>Burkholderiales</taxon>
        <taxon>Oxalobacteraceae</taxon>
        <taxon>Telluria group</taxon>
        <taxon>Duganella</taxon>
    </lineage>
</organism>
<proteinExistence type="predicted"/>
<dbReference type="AlphaFoldDB" id="A0A845GZS6"/>
<reference evidence="2" key="1">
    <citation type="submission" date="2019-12" db="EMBL/GenBank/DDBJ databases">
        <title>Novel species isolated from a subtropical stream in China.</title>
        <authorList>
            <person name="Lu H."/>
        </authorList>
    </citation>
    <scope>NUCLEOTIDE SEQUENCE [LARGE SCALE GENOMIC DNA]</scope>
    <source>
        <strain evidence="2">FT81W</strain>
    </source>
</reference>
<name>A0A845GZS6_9BURK</name>
<dbReference type="EMBL" id="WWCX01000144">
    <property type="protein sequence ID" value="MYM98738.1"/>
    <property type="molecule type" value="Genomic_DNA"/>
</dbReference>
<keyword evidence="1" id="KW-1133">Transmembrane helix</keyword>
<keyword evidence="1" id="KW-0472">Membrane</keyword>